<dbReference type="SUPFAM" id="SSF63829">
    <property type="entry name" value="Calcium-dependent phosphotriesterase"/>
    <property type="match status" value="1"/>
</dbReference>
<dbReference type="AlphaFoldDB" id="A0A1N6DCA6"/>
<dbReference type="CDD" id="cd15482">
    <property type="entry name" value="Sialidase_non-viral"/>
    <property type="match status" value="1"/>
</dbReference>
<evidence type="ECO:0000313" key="2">
    <source>
        <dbReference type="Proteomes" id="UP000185192"/>
    </source>
</evidence>
<gene>
    <name evidence="1" type="ORF">SAMN02745824_1812</name>
</gene>
<keyword evidence="2" id="KW-1185">Reference proteome</keyword>
<proteinExistence type="predicted"/>
<accession>A0A1N6DCA6</accession>
<dbReference type="RefSeq" id="WP_074204682.1">
    <property type="nucleotide sequence ID" value="NZ_FSQW01000001.1"/>
</dbReference>
<dbReference type="Proteomes" id="UP000185192">
    <property type="component" value="Unassembled WGS sequence"/>
</dbReference>
<name>A0A1N6DCA6_9SPHN</name>
<organism evidence="1 2">
    <name type="scientific">Parasphingorhabdus marina DSM 22363</name>
    <dbReference type="NCBI Taxonomy" id="1123272"/>
    <lineage>
        <taxon>Bacteria</taxon>
        <taxon>Pseudomonadati</taxon>
        <taxon>Pseudomonadota</taxon>
        <taxon>Alphaproteobacteria</taxon>
        <taxon>Sphingomonadales</taxon>
        <taxon>Sphingomonadaceae</taxon>
        <taxon>Parasphingorhabdus</taxon>
    </lineage>
</organism>
<reference evidence="2" key="1">
    <citation type="submission" date="2016-11" db="EMBL/GenBank/DDBJ databases">
        <authorList>
            <person name="Varghese N."/>
            <person name="Submissions S."/>
        </authorList>
    </citation>
    <scope>NUCLEOTIDE SEQUENCE [LARGE SCALE GENOMIC DNA]</scope>
    <source>
        <strain evidence="2">DSM 22363</strain>
    </source>
</reference>
<dbReference type="OrthoDB" id="9764804at2"/>
<dbReference type="STRING" id="1123272.SAMN02745824_1812"/>
<sequence length="540" mass="59821">MKLSRRILVLVLAVLVAIPAISWMVRESHSTASTESPGQELDIIAQVGPWPVASRLIGYRGKLWFANSVKGRNHNSADIWSFEPQTGQVRYERHLYSQDAGHPLVYKGLLYWPFEDALQSAGEGVVEVTDGDSWHALTIPNPPIYHTSQLLEWEGGLLAITGTRNAGMQFSDDSGRTWEEYYIHPTPSTHVSRLKEMLVFQGKTYASLKDAKVKRLVKWTGSGFQTVNSWPLNRYFNGLTIHGEGLFAIVGRGREREIWRFDGRRSVRVGIKGPFVDLASDGNRLWVVANDGQLWSSPGGDHWLRGQKLDQGRPVSIQSVAGQIYVAGAGDDGRGIVWGPRNHIIPRGEKPPRLISQKPEQLVAMDWESTGRDIDLMLAAPSTYEAAGISRLRRLIYAASTNGPPAGFFAERFKARPPDLAFSAFGGSLSLRAIDIARASILTGMARAGQADVPVNLLTDPWTSPPNSYEKYFEIELSALRAVAASGQNDRQTVDALLKRLDFADDPPWLKSQIIGTLTSISGKHLGYDIVAWKDWAKSR</sequence>
<dbReference type="EMBL" id="FSQW01000001">
    <property type="protein sequence ID" value="SIN68458.1"/>
    <property type="molecule type" value="Genomic_DNA"/>
</dbReference>
<evidence type="ECO:0000313" key="1">
    <source>
        <dbReference type="EMBL" id="SIN68458.1"/>
    </source>
</evidence>
<protein>
    <submittedName>
        <fullName evidence="1">Uncharacterized protein</fullName>
    </submittedName>
</protein>